<evidence type="ECO:0000256" key="11">
    <source>
        <dbReference type="ARBA" id="ARBA00023204"/>
    </source>
</evidence>
<evidence type="ECO:0000256" key="14">
    <source>
        <dbReference type="ARBA" id="ARBA00078299"/>
    </source>
</evidence>
<dbReference type="Gene3D" id="1.10.10.10">
    <property type="entry name" value="Winged helix-like DNA-binding domain superfamily/Winged helix DNA-binding domain"/>
    <property type="match status" value="1"/>
</dbReference>
<evidence type="ECO:0000256" key="13">
    <source>
        <dbReference type="ARBA" id="ARBA00060908"/>
    </source>
</evidence>
<dbReference type="Pfam" id="PF02805">
    <property type="entry name" value="Ada_Zn_binding"/>
    <property type="match status" value="1"/>
</dbReference>
<proteinExistence type="inferred from homology"/>
<dbReference type="PROSITE" id="PS01124">
    <property type="entry name" value="HTH_ARAC_FAMILY_2"/>
    <property type="match status" value="1"/>
</dbReference>
<dbReference type="Gene3D" id="3.40.10.10">
    <property type="entry name" value="DNA Methylphosphotriester Repair Domain"/>
    <property type="match status" value="1"/>
</dbReference>
<dbReference type="SUPFAM" id="SSF57884">
    <property type="entry name" value="Ada DNA repair protein, N-terminal domain (N-Ada 10)"/>
    <property type="match status" value="1"/>
</dbReference>
<dbReference type="SMART" id="SM00342">
    <property type="entry name" value="HTH_ARAC"/>
    <property type="match status" value="1"/>
</dbReference>
<feature type="domain" description="HTH araC/xylS-type" evidence="18">
    <location>
        <begin position="136"/>
        <end position="218"/>
    </location>
</feature>
<dbReference type="InterPro" id="IPR018060">
    <property type="entry name" value="HTH_AraC"/>
</dbReference>
<comment type="similarity">
    <text evidence="13">In the C-terminal section; belongs to the MGMT family.</text>
</comment>
<comment type="catalytic activity">
    <reaction evidence="12">
        <text>a 6-O-methyl-2'-deoxyguanosine in DNA + L-cysteinyl-[protein] = S-methyl-L-cysteinyl-[protein] + a 2'-deoxyguanosine in DNA</text>
        <dbReference type="Rhea" id="RHEA:24000"/>
        <dbReference type="Rhea" id="RHEA-COMP:10131"/>
        <dbReference type="Rhea" id="RHEA-COMP:10132"/>
        <dbReference type="Rhea" id="RHEA-COMP:11367"/>
        <dbReference type="Rhea" id="RHEA-COMP:11368"/>
        <dbReference type="ChEBI" id="CHEBI:29950"/>
        <dbReference type="ChEBI" id="CHEBI:82612"/>
        <dbReference type="ChEBI" id="CHEBI:85445"/>
        <dbReference type="ChEBI" id="CHEBI:85448"/>
        <dbReference type="EC" id="2.1.1.63"/>
    </reaction>
</comment>
<evidence type="ECO:0000259" key="18">
    <source>
        <dbReference type="PROSITE" id="PS01124"/>
    </source>
</evidence>
<dbReference type="InterPro" id="IPR035451">
    <property type="entry name" value="Ada-like_dom_sf"/>
</dbReference>
<dbReference type="InterPro" id="IPR001497">
    <property type="entry name" value="MethylDNA_cys_MeTrfase_AS"/>
</dbReference>
<keyword evidence="3 19" id="KW-0808">Transferase</keyword>
<evidence type="ECO:0000256" key="7">
    <source>
        <dbReference type="ARBA" id="ARBA00023015"/>
    </source>
</evidence>
<dbReference type="GO" id="GO:0043565">
    <property type="term" value="F:sequence-specific DNA binding"/>
    <property type="evidence" value="ECO:0007669"/>
    <property type="project" value="InterPro"/>
</dbReference>
<keyword evidence="20" id="KW-1185">Reference proteome</keyword>
<dbReference type="InterPro" id="IPR016221">
    <property type="entry name" value="Bifunct_regulatory_prot_Ada"/>
</dbReference>
<feature type="active site" description="Nucleophile; methyl group acceptor from methylphosphotriester" evidence="15">
    <location>
        <position position="72"/>
    </location>
</feature>
<dbReference type="InterPro" id="IPR014048">
    <property type="entry name" value="MethylDNA_cys_MeTrfase_DNA-bd"/>
</dbReference>
<dbReference type="GO" id="GO:0006307">
    <property type="term" value="P:DNA alkylation repair"/>
    <property type="evidence" value="ECO:0007669"/>
    <property type="project" value="UniProtKB-ARBA"/>
</dbReference>
<dbReference type="Pfam" id="PF02870">
    <property type="entry name" value="Methyltransf_1N"/>
    <property type="match status" value="1"/>
</dbReference>
<evidence type="ECO:0000256" key="9">
    <source>
        <dbReference type="ARBA" id="ARBA00023159"/>
    </source>
</evidence>
<dbReference type="NCBIfam" id="TIGR00589">
    <property type="entry name" value="ogt"/>
    <property type="match status" value="1"/>
</dbReference>
<evidence type="ECO:0000256" key="10">
    <source>
        <dbReference type="ARBA" id="ARBA00023163"/>
    </source>
</evidence>
<dbReference type="FunFam" id="1.10.10.10:FF:000410">
    <property type="entry name" value="ADA regulatory protein, putative"/>
    <property type="match status" value="1"/>
</dbReference>
<evidence type="ECO:0000256" key="4">
    <source>
        <dbReference type="ARBA" id="ARBA00022723"/>
    </source>
</evidence>
<feature type="binding site" evidence="16">
    <location>
        <position position="76"/>
    </location>
    <ligand>
        <name>Zn(2+)</name>
        <dbReference type="ChEBI" id="CHEBI:29105"/>
    </ligand>
</feature>
<feature type="binding site" evidence="16">
    <location>
        <position position="72"/>
    </location>
    <ligand>
        <name>Zn(2+)</name>
        <dbReference type="ChEBI" id="CHEBI:29105"/>
    </ligand>
</feature>
<dbReference type="EMBL" id="CABPSB010000002">
    <property type="protein sequence ID" value="VVD74087.1"/>
    <property type="molecule type" value="Genomic_DNA"/>
</dbReference>
<evidence type="ECO:0000313" key="20">
    <source>
        <dbReference type="Proteomes" id="UP000406256"/>
    </source>
</evidence>
<reference evidence="19 20" key="1">
    <citation type="submission" date="2019-08" db="EMBL/GenBank/DDBJ databases">
        <authorList>
            <person name="Peeters C."/>
        </authorList>
    </citation>
    <scope>NUCLEOTIDE SEQUENCE [LARGE SCALE GENOMIC DNA]</scope>
    <source>
        <strain evidence="19 20">LMG 31108</strain>
    </source>
</reference>
<evidence type="ECO:0000256" key="1">
    <source>
        <dbReference type="ARBA" id="ARBA00001286"/>
    </source>
</evidence>
<evidence type="ECO:0000256" key="2">
    <source>
        <dbReference type="ARBA" id="ARBA00022603"/>
    </source>
</evidence>
<dbReference type="CDD" id="cd06445">
    <property type="entry name" value="ATase"/>
    <property type="match status" value="1"/>
</dbReference>
<dbReference type="SUPFAM" id="SSF46689">
    <property type="entry name" value="Homeodomain-like"/>
    <property type="match status" value="1"/>
</dbReference>
<dbReference type="GO" id="GO:0003908">
    <property type="term" value="F:methylated-DNA-[protein]-cysteine S-methyltransferase activity"/>
    <property type="evidence" value="ECO:0007669"/>
    <property type="project" value="UniProtKB-EC"/>
</dbReference>
<dbReference type="InterPro" id="IPR009057">
    <property type="entry name" value="Homeodomain-like_sf"/>
</dbReference>
<dbReference type="AlphaFoldDB" id="A0A5E4SEJ9"/>
<dbReference type="InterPro" id="IPR004026">
    <property type="entry name" value="Ada_DNA_repair_Zn-bd"/>
</dbReference>
<feature type="binding site" evidence="16">
    <location>
        <position position="106"/>
    </location>
    <ligand>
        <name>Zn(2+)</name>
        <dbReference type="ChEBI" id="CHEBI:29105"/>
    </ligand>
</feature>
<gene>
    <name evidence="19" type="ORF">PAN31108_00753</name>
</gene>
<dbReference type="NCBIfam" id="NF011964">
    <property type="entry name" value="PRK15435.1"/>
    <property type="match status" value="1"/>
</dbReference>
<keyword evidence="2 19" id="KW-0489">Methyltransferase</keyword>
<keyword evidence="7" id="KW-0805">Transcription regulation</keyword>
<evidence type="ECO:0000313" key="19">
    <source>
        <dbReference type="EMBL" id="VVD74087.1"/>
    </source>
</evidence>
<evidence type="ECO:0000256" key="3">
    <source>
        <dbReference type="ARBA" id="ARBA00022679"/>
    </source>
</evidence>
<comment type="cofactor">
    <cofactor evidence="16">
        <name>Zn(2+)</name>
        <dbReference type="ChEBI" id="CHEBI:29105"/>
    </cofactor>
    <text evidence="16">Binds 1 zinc ion per subunit.</text>
</comment>
<evidence type="ECO:0000256" key="15">
    <source>
        <dbReference type="PIRSR" id="PIRSR000409-1"/>
    </source>
</evidence>
<dbReference type="InterPro" id="IPR036217">
    <property type="entry name" value="MethylDNA_cys_MeTrfase_DNAb"/>
</dbReference>
<dbReference type="InterPro" id="IPR036631">
    <property type="entry name" value="MGMT_N_sf"/>
</dbReference>
<dbReference type="InterPro" id="IPR008332">
    <property type="entry name" value="MethylG_MeTrfase_N"/>
</dbReference>
<dbReference type="GO" id="GO:0003700">
    <property type="term" value="F:DNA-binding transcription factor activity"/>
    <property type="evidence" value="ECO:0007669"/>
    <property type="project" value="InterPro"/>
</dbReference>
<dbReference type="GO" id="GO:0032259">
    <property type="term" value="P:methylation"/>
    <property type="evidence" value="ECO:0007669"/>
    <property type="project" value="UniProtKB-KW"/>
</dbReference>
<feature type="active site" description="Nucleophile; methyl group acceptor from either O6-methylguanine or O4-methylthymine" evidence="15">
    <location>
        <position position="356"/>
    </location>
</feature>
<dbReference type="GO" id="GO:0008270">
    <property type="term" value="F:zinc ion binding"/>
    <property type="evidence" value="ECO:0007669"/>
    <property type="project" value="InterPro"/>
</dbReference>
<evidence type="ECO:0000256" key="17">
    <source>
        <dbReference type="SAM" id="MobiDB-lite"/>
    </source>
</evidence>
<evidence type="ECO:0000256" key="16">
    <source>
        <dbReference type="PIRSR" id="PIRSR000409-3"/>
    </source>
</evidence>
<dbReference type="PANTHER" id="PTHR10815">
    <property type="entry name" value="METHYLATED-DNA--PROTEIN-CYSTEINE METHYLTRANSFERASE"/>
    <property type="match status" value="1"/>
</dbReference>
<evidence type="ECO:0000256" key="5">
    <source>
        <dbReference type="ARBA" id="ARBA00022763"/>
    </source>
</evidence>
<evidence type="ECO:0000256" key="12">
    <source>
        <dbReference type="ARBA" id="ARBA00049348"/>
    </source>
</evidence>
<dbReference type="Pfam" id="PF01035">
    <property type="entry name" value="DNA_binding_1"/>
    <property type="match status" value="1"/>
</dbReference>
<keyword evidence="10" id="KW-0804">Transcription</keyword>
<dbReference type="SUPFAM" id="SSF46767">
    <property type="entry name" value="Methylated DNA-protein cysteine methyltransferase, C-terminal domain"/>
    <property type="match status" value="1"/>
</dbReference>
<keyword evidence="5" id="KW-0227">DNA damage</keyword>
<dbReference type="Proteomes" id="UP000406256">
    <property type="component" value="Unassembled WGS sequence"/>
</dbReference>
<keyword evidence="9" id="KW-0010">Activator</keyword>
<name>A0A5E4SEJ9_9BURK</name>
<organism evidence="19 20">
    <name type="scientific">Pandoraea anhela</name>
    <dbReference type="NCBI Taxonomy" id="2508295"/>
    <lineage>
        <taxon>Bacteria</taxon>
        <taxon>Pseudomonadati</taxon>
        <taxon>Pseudomonadota</taxon>
        <taxon>Betaproteobacteria</taxon>
        <taxon>Burkholderiales</taxon>
        <taxon>Burkholderiaceae</taxon>
        <taxon>Pandoraea</taxon>
    </lineage>
</organism>
<accession>A0A5E4SEJ9</accession>
<dbReference type="PROSITE" id="PS00374">
    <property type="entry name" value="MGMT"/>
    <property type="match status" value="1"/>
</dbReference>
<dbReference type="InterPro" id="IPR036388">
    <property type="entry name" value="WH-like_DNA-bd_sf"/>
</dbReference>
<keyword evidence="8" id="KW-0238">DNA-binding</keyword>
<keyword evidence="6 16" id="KW-0862">Zinc</keyword>
<keyword evidence="11" id="KW-0234">DNA repair</keyword>
<protein>
    <recommendedName>
        <fullName evidence="14">Regulatory protein of adaptive response</fullName>
    </recommendedName>
</protein>
<keyword evidence="4 16" id="KW-0479">Metal-binding</keyword>
<dbReference type="PIRSF" id="PIRSF000409">
    <property type="entry name" value="Ada"/>
    <property type="match status" value="1"/>
</dbReference>
<dbReference type="SUPFAM" id="SSF53155">
    <property type="entry name" value="Methylated DNA-protein cysteine methyltransferase domain"/>
    <property type="match status" value="1"/>
</dbReference>
<evidence type="ECO:0000256" key="6">
    <source>
        <dbReference type="ARBA" id="ARBA00022833"/>
    </source>
</evidence>
<dbReference type="Gene3D" id="1.10.10.60">
    <property type="entry name" value="Homeodomain-like"/>
    <property type="match status" value="1"/>
</dbReference>
<sequence>MQPHPMTAKRPSMPRSDAASQRQVKSDGRASSAASSQPRYATDDARWAAVVARDKQADGEFFYSVRTTGVYCRPSCGARLARRENVAFHPDTASAQRAGFRPCKRCKPDQDAPEARHAALVTAACRQIETADVPPTLETLAAQAGLSPHYFHRLFRSVTGVTPRAYANARRAERVRDALPAAASVTSAYYDAGFNSNGRFYASADALLGMKPAAFRAGGKAESIRFAVAQCSLGALLVAATPRGLCAISLGDDPDALVRELQDRFPQAELVGADAEFERWVAQVVGFVESPHVGLSLPLDVRGTAFQQRVWQALRDVPAGETASYAQIAERIGSPRAVRAVAQACASNTLAVAIPCHRIVRNDGALSGYRWGVERKRALLAHERDERGDADAKGTR</sequence>
<dbReference type="FunFam" id="3.40.10.10:FF:000001">
    <property type="entry name" value="DNA-3-methyladenine glycosylase 2"/>
    <property type="match status" value="1"/>
</dbReference>
<dbReference type="Gene3D" id="3.30.160.70">
    <property type="entry name" value="Methylated DNA-protein cysteine methyltransferase domain"/>
    <property type="match status" value="1"/>
</dbReference>
<dbReference type="PANTHER" id="PTHR10815:SF14">
    <property type="entry name" value="BIFUNCTIONAL TRANSCRIPTIONAL ACTIVATOR_DNA REPAIR ENZYME ADA"/>
    <property type="match status" value="1"/>
</dbReference>
<feature type="binding site" evidence="16">
    <location>
        <position position="103"/>
    </location>
    <ligand>
        <name>Zn(2+)</name>
        <dbReference type="ChEBI" id="CHEBI:29105"/>
    </ligand>
</feature>
<comment type="catalytic activity">
    <reaction evidence="1">
        <text>a 4-O-methyl-thymidine in DNA + L-cysteinyl-[protein] = a thymidine in DNA + S-methyl-L-cysteinyl-[protein]</text>
        <dbReference type="Rhea" id="RHEA:53428"/>
        <dbReference type="Rhea" id="RHEA-COMP:10131"/>
        <dbReference type="Rhea" id="RHEA-COMP:10132"/>
        <dbReference type="Rhea" id="RHEA-COMP:13555"/>
        <dbReference type="Rhea" id="RHEA-COMP:13556"/>
        <dbReference type="ChEBI" id="CHEBI:29950"/>
        <dbReference type="ChEBI" id="CHEBI:82612"/>
        <dbReference type="ChEBI" id="CHEBI:137386"/>
        <dbReference type="ChEBI" id="CHEBI:137387"/>
        <dbReference type="EC" id="2.1.1.63"/>
    </reaction>
</comment>
<feature type="region of interest" description="Disordered" evidence="17">
    <location>
        <begin position="1"/>
        <end position="44"/>
    </location>
</feature>
<dbReference type="RefSeq" id="WP_246183763.1">
    <property type="nucleotide sequence ID" value="NZ_CABPSB010000002.1"/>
</dbReference>
<evidence type="ECO:0000256" key="8">
    <source>
        <dbReference type="ARBA" id="ARBA00023125"/>
    </source>
</evidence>
<dbReference type="Pfam" id="PF12833">
    <property type="entry name" value="HTH_18"/>
    <property type="match status" value="1"/>
</dbReference>